<keyword evidence="2" id="KW-0238">DNA-binding</keyword>
<dbReference type="PANTHER" id="PTHR43252:SF6">
    <property type="entry name" value="NEGATIVE TRANSCRIPTION REGULATOR PADR"/>
    <property type="match status" value="1"/>
</dbReference>
<dbReference type="Pfam" id="PF03551">
    <property type="entry name" value="PadR"/>
    <property type="match status" value="1"/>
</dbReference>
<sequence length="213" mass="22477">MNVRTVCLAILHFKDATGYEIRKLSAEGSLSHFIDASFGAIYPALARMETEGLVTARIEPQPGKPPRKVYSITESGRAELLAALSAPMAPDTYRSEFLLVAICAEALPPDVVAAALDRRCAQLDEEIAHLSSLALKGKSPPAQWAVNYGIACKTAALDYLRTHRQALVAASGTGRSALPADCHDVDVMAAASAPGAIEAAPPVSPVLSEVQSR</sequence>
<dbReference type="Proteomes" id="UP000186406">
    <property type="component" value="Unassembled WGS sequence"/>
</dbReference>
<keyword evidence="3" id="KW-1185">Reference proteome</keyword>
<name>A0A1M7ZC30_9HYPH</name>
<gene>
    <name evidence="2" type="ORF">SAMN02745172_01042</name>
</gene>
<evidence type="ECO:0000313" key="3">
    <source>
        <dbReference type="Proteomes" id="UP000186406"/>
    </source>
</evidence>
<dbReference type="InterPro" id="IPR036390">
    <property type="entry name" value="WH_DNA-bd_sf"/>
</dbReference>
<dbReference type="PANTHER" id="PTHR43252">
    <property type="entry name" value="TRANSCRIPTIONAL REGULATOR YQJI"/>
    <property type="match status" value="1"/>
</dbReference>
<reference evidence="2 3" key="1">
    <citation type="submission" date="2016-12" db="EMBL/GenBank/DDBJ databases">
        <authorList>
            <person name="Song W.-J."/>
            <person name="Kurnit D.M."/>
        </authorList>
    </citation>
    <scope>NUCLEOTIDE SEQUENCE [LARGE SCALE GENOMIC DNA]</scope>
    <source>
        <strain evidence="2 3">DSM 19599</strain>
    </source>
</reference>
<protein>
    <submittedName>
        <fullName evidence="2">DNA-binding transcriptional regulator, PadR family</fullName>
    </submittedName>
</protein>
<dbReference type="AlphaFoldDB" id="A0A1M7ZC30"/>
<feature type="domain" description="Transcription regulator PadR N-terminal" evidence="1">
    <location>
        <begin position="8"/>
        <end position="80"/>
    </location>
</feature>
<dbReference type="GO" id="GO:0003677">
    <property type="term" value="F:DNA binding"/>
    <property type="evidence" value="ECO:0007669"/>
    <property type="project" value="UniProtKB-KW"/>
</dbReference>
<evidence type="ECO:0000313" key="2">
    <source>
        <dbReference type="EMBL" id="SHO62437.1"/>
    </source>
</evidence>
<proteinExistence type="predicted"/>
<dbReference type="InterPro" id="IPR005149">
    <property type="entry name" value="Tscrpt_reg_PadR_N"/>
</dbReference>
<dbReference type="SUPFAM" id="SSF46785">
    <property type="entry name" value="Winged helix' DNA-binding domain"/>
    <property type="match status" value="1"/>
</dbReference>
<evidence type="ECO:0000259" key="1">
    <source>
        <dbReference type="Pfam" id="PF03551"/>
    </source>
</evidence>
<dbReference type="OrthoDB" id="3186544at2"/>
<dbReference type="EMBL" id="FRXO01000002">
    <property type="protein sequence ID" value="SHO62437.1"/>
    <property type="molecule type" value="Genomic_DNA"/>
</dbReference>
<dbReference type="Gene3D" id="1.10.10.10">
    <property type="entry name" value="Winged helix-like DNA-binding domain superfamily/Winged helix DNA-binding domain"/>
    <property type="match status" value="1"/>
</dbReference>
<dbReference type="InterPro" id="IPR036388">
    <property type="entry name" value="WH-like_DNA-bd_sf"/>
</dbReference>
<dbReference type="STRING" id="1123029.SAMN02745172_01042"/>
<organism evidence="2 3">
    <name type="scientific">Pseudoxanthobacter soli DSM 19599</name>
    <dbReference type="NCBI Taxonomy" id="1123029"/>
    <lineage>
        <taxon>Bacteria</taxon>
        <taxon>Pseudomonadati</taxon>
        <taxon>Pseudomonadota</taxon>
        <taxon>Alphaproteobacteria</taxon>
        <taxon>Hyphomicrobiales</taxon>
        <taxon>Segnochrobactraceae</taxon>
        <taxon>Pseudoxanthobacter</taxon>
    </lineage>
</organism>
<accession>A0A1M7ZC30</accession>
<dbReference type="RefSeq" id="WP_073626310.1">
    <property type="nucleotide sequence ID" value="NZ_FRXO01000002.1"/>
</dbReference>